<keyword evidence="3 12" id="KW-0732">Signal</keyword>
<feature type="chain" id="PRO_5028066504" description="45 kDa calcium-binding protein" evidence="12">
    <location>
        <begin position="30"/>
        <end position="480"/>
    </location>
</feature>
<dbReference type="InterPro" id="IPR011992">
    <property type="entry name" value="EF-hand-dom_pair"/>
</dbReference>
<dbReference type="CDD" id="cd16225">
    <property type="entry name" value="EFh_CREC_cab45"/>
    <property type="match status" value="1"/>
</dbReference>
<comment type="subcellular location">
    <subcellularLocation>
        <location evidence="8">Golgi apparatus lumen</location>
    </subcellularLocation>
</comment>
<keyword evidence="5" id="KW-0106">Calcium</keyword>
<dbReference type="SUPFAM" id="SSF47473">
    <property type="entry name" value="EF-hand"/>
    <property type="match status" value="1"/>
</dbReference>
<keyword evidence="14" id="KW-1185">Reference proteome</keyword>
<evidence type="ECO:0000313" key="15">
    <source>
        <dbReference type="RefSeq" id="XP_025767944.1"/>
    </source>
</evidence>
<dbReference type="InterPro" id="IPR002048">
    <property type="entry name" value="EF_hand_dom"/>
</dbReference>
<dbReference type="PANTHER" id="PTHR10827">
    <property type="entry name" value="RETICULOCALBIN"/>
    <property type="match status" value="1"/>
</dbReference>
<feature type="region of interest" description="Disordered" evidence="11">
    <location>
        <begin position="154"/>
        <end position="208"/>
    </location>
</feature>
<dbReference type="GO" id="GO:0005796">
    <property type="term" value="C:Golgi lumen"/>
    <property type="evidence" value="ECO:0007669"/>
    <property type="project" value="UniProtKB-SubCell"/>
</dbReference>
<evidence type="ECO:0000256" key="8">
    <source>
        <dbReference type="ARBA" id="ARBA00023769"/>
    </source>
</evidence>
<evidence type="ECO:0000256" key="11">
    <source>
        <dbReference type="SAM" id="MobiDB-lite"/>
    </source>
</evidence>
<evidence type="ECO:0000256" key="7">
    <source>
        <dbReference type="ARBA" id="ARBA00023180"/>
    </source>
</evidence>
<evidence type="ECO:0000313" key="14">
    <source>
        <dbReference type="Proteomes" id="UP000515131"/>
    </source>
</evidence>
<sequence>MASRRASLRGLVSHCLWLLGVVLLMDVSARPANHSSARERAGNREEREILPPDHLNGVKLEMDGHLNKDFHQEVFLGKDTEGFEEDAEPRRSRRKLMVIFSKTGRGGMRAEHRWRAAGLRGVVGFARGWVGGDRAAAGGGKEGRAGGMLLQAERRRQEPRSLSGAEGEQPAGVRLSSASKAKSGRWVTDSERGPWPDQGLGGFRGEEKGEAARRLWRERASLSRTAPSDAALEDGDGQLCIKASSSVRILSLSSGVSFAASREQRKAGDRATGRVSWDEYKVKFLVSKGHNEKEVEEKMKNGEELKVDEETQEVLENLKDRWYQADNPPSDLLLTEDEFLSFLHPEHSRGMLKFMVKEIVRDLDQDGDKQLSLPEFISLPAGTVENQQGQDIDDSWVRDRKKEFEELIDANHDGIVTMAELEDYMDPMNEYNALNEAKQMIAIADENQNHHLEPEEVLKYSEFFTGSKLMDYARNVHEEF</sequence>
<dbReference type="GO" id="GO:0005783">
    <property type="term" value="C:endoplasmic reticulum"/>
    <property type="evidence" value="ECO:0007669"/>
    <property type="project" value="TreeGrafter"/>
</dbReference>
<proteinExistence type="inferred from homology"/>
<feature type="domain" description="EF-hand" evidence="13">
    <location>
        <begin position="351"/>
        <end position="386"/>
    </location>
</feature>
<evidence type="ECO:0000256" key="12">
    <source>
        <dbReference type="SAM" id="SignalP"/>
    </source>
</evidence>
<keyword evidence="6" id="KW-0333">Golgi apparatus</keyword>
<dbReference type="GO" id="GO:0005509">
    <property type="term" value="F:calcium ion binding"/>
    <property type="evidence" value="ECO:0007669"/>
    <property type="project" value="InterPro"/>
</dbReference>
<keyword evidence="2" id="KW-0479">Metal-binding</keyword>
<evidence type="ECO:0000259" key="13">
    <source>
        <dbReference type="PROSITE" id="PS50222"/>
    </source>
</evidence>
<evidence type="ECO:0000256" key="5">
    <source>
        <dbReference type="ARBA" id="ARBA00022837"/>
    </source>
</evidence>
<feature type="signal peptide" evidence="12">
    <location>
        <begin position="1"/>
        <end position="29"/>
    </location>
</feature>
<dbReference type="AlphaFoldDB" id="A0A6P6GW06"/>
<evidence type="ECO:0000256" key="1">
    <source>
        <dbReference type="ARBA" id="ARBA00006431"/>
    </source>
</evidence>
<reference evidence="15" key="1">
    <citation type="submission" date="2025-08" db="UniProtKB">
        <authorList>
            <consortium name="RefSeq"/>
        </authorList>
    </citation>
    <scope>IDENTIFICATION</scope>
    <source>
        <tissue evidence="15">Blood</tissue>
    </source>
</reference>
<organism evidence="14 15">
    <name type="scientific">Puma concolor</name>
    <name type="common">Mountain lion</name>
    <name type="synonym">Felis concolor</name>
    <dbReference type="NCBI Taxonomy" id="9696"/>
    <lineage>
        <taxon>Eukaryota</taxon>
        <taxon>Metazoa</taxon>
        <taxon>Chordata</taxon>
        <taxon>Craniata</taxon>
        <taxon>Vertebrata</taxon>
        <taxon>Euteleostomi</taxon>
        <taxon>Mammalia</taxon>
        <taxon>Eutheria</taxon>
        <taxon>Laurasiatheria</taxon>
        <taxon>Carnivora</taxon>
        <taxon>Feliformia</taxon>
        <taxon>Felidae</taxon>
        <taxon>Felinae</taxon>
        <taxon>Puma</taxon>
    </lineage>
</organism>
<evidence type="ECO:0000256" key="9">
    <source>
        <dbReference type="ARBA" id="ARBA00023817"/>
    </source>
</evidence>
<dbReference type="Gene3D" id="1.10.238.10">
    <property type="entry name" value="EF-hand"/>
    <property type="match status" value="2"/>
</dbReference>
<dbReference type="RefSeq" id="XP_025767944.1">
    <property type="nucleotide sequence ID" value="XM_025912159.1"/>
</dbReference>
<dbReference type="PROSITE" id="PS00018">
    <property type="entry name" value="EF_HAND_1"/>
    <property type="match status" value="3"/>
</dbReference>
<evidence type="ECO:0000256" key="4">
    <source>
        <dbReference type="ARBA" id="ARBA00022737"/>
    </source>
</evidence>
<dbReference type="InterPro" id="IPR018247">
    <property type="entry name" value="EF_Hand_1_Ca_BS"/>
</dbReference>
<dbReference type="Proteomes" id="UP000515131">
    <property type="component" value="Unplaced"/>
</dbReference>
<evidence type="ECO:0000256" key="10">
    <source>
        <dbReference type="ARBA" id="ARBA00031511"/>
    </source>
</evidence>
<dbReference type="PROSITE" id="PS50222">
    <property type="entry name" value="EF_HAND_2"/>
    <property type="match status" value="1"/>
</dbReference>
<dbReference type="CTD" id="51150"/>
<dbReference type="InterPro" id="IPR027240">
    <property type="entry name" value="CAB45_EFh"/>
</dbReference>
<gene>
    <name evidence="15" type="primary">SDF4</name>
</gene>
<dbReference type="KEGG" id="pcoo:112848438"/>
<keyword evidence="4" id="KW-0677">Repeat</keyword>
<dbReference type="GO" id="GO:0017156">
    <property type="term" value="P:calcium-ion regulated exocytosis"/>
    <property type="evidence" value="ECO:0007669"/>
    <property type="project" value="TreeGrafter"/>
</dbReference>
<evidence type="ECO:0000256" key="6">
    <source>
        <dbReference type="ARBA" id="ARBA00023034"/>
    </source>
</evidence>
<evidence type="ECO:0000256" key="3">
    <source>
        <dbReference type="ARBA" id="ARBA00022729"/>
    </source>
</evidence>
<protein>
    <recommendedName>
        <fullName evidence="9">45 kDa calcium-binding protein</fullName>
    </recommendedName>
    <alternativeName>
        <fullName evidence="10">Stromal cell-derived factor 4</fullName>
    </alternativeName>
</protein>
<comment type="similarity">
    <text evidence="1">Belongs to the CREC family.</text>
</comment>
<dbReference type="FunFam" id="1.10.238.10:FF:000207">
    <property type="entry name" value="Putative 45 kDa calcium-binding protein"/>
    <property type="match status" value="1"/>
</dbReference>
<evidence type="ECO:0000256" key="2">
    <source>
        <dbReference type="ARBA" id="ARBA00022723"/>
    </source>
</evidence>
<dbReference type="PANTHER" id="PTHR10827:SF98">
    <property type="entry name" value="45 KDA CALCIUM-BINDING PROTEIN"/>
    <property type="match status" value="1"/>
</dbReference>
<name>A0A6P6GW06_PUMCO</name>
<keyword evidence="7" id="KW-0325">Glycoprotein</keyword>
<accession>A0A6P6GW06</accession>
<dbReference type="GeneID" id="112848438"/>